<protein>
    <submittedName>
        <fullName evidence="1">Uncharacterized protein</fullName>
    </submittedName>
</protein>
<accession>A0ABD0T9Z1</accession>
<gene>
    <name evidence="1" type="ORF">ABMA28_017127</name>
</gene>
<proteinExistence type="predicted"/>
<name>A0ABD0T9Z1_LOXSC</name>
<organism evidence="1 2">
    <name type="scientific">Loxostege sticticalis</name>
    <name type="common">Beet webworm moth</name>
    <dbReference type="NCBI Taxonomy" id="481309"/>
    <lineage>
        <taxon>Eukaryota</taxon>
        <taxon>Metazoa</taxon>
        <taxon>Ecdysozoa</taxon>
        <taxon>Arthropoda</taxon>
        <taxon>Hexapoda</taxon>
        <taxon>Insecta</taxon>
        <taxon>Pterygota</taxon>
        <taxon>Neoptera</taxon>
        <taxon>Endopterygota</taxon>
        <taxon>Lepidoptera</taxon>
        <taxon>Glossata</taxon>
        <taxon>Ditrysia</taxon>
        <taxon>Pyraloidea</taxon>
        <taxon>Crambidae</taxon>
        <taxon>Pyraustinae</taxon>
        <taxon>Loxostege</taxon>
    </lineage>
</organism>
<dbReference type="EMBL" id="JBEDNZ010000009">
    <property type="protein sequence ID" value="KAL0839158.1"/>
    <property type="molecule type" value="Genomic_DNA"/>
</dbReference>
<evidence type="ECO:0000313" key="2">
    <source>
        <dbReference type="Proteomes" id="UP001549921"/>
    </source>
</evidence>
<reference evidence="1 2" key="1">
    <citation type="submission" date="2024-06" db="EMBL/GenBank/DDBJ databases">
        <title>A chromosome-level genome assembly of beet webworm, Loxostege sticticalis.</title>
        <authorList>
            <person name="Zhang Y."/>
        </authorList>
    </citation>
    <scope>NUCLEOTIDE SEQUENCE [LARGE SCALE GENOMIC DNA]</scope>
    <source>
        <strain evidence="1">AQ028</strain>
        <tissue evidence="1">Male pupae</tissue>
    </source>
</reference>
<dbReference type="AlphaFoldDB" id="A0ABD0T9Z1"/>
<dbReference type="Proteomes" id="UP001549921">
    <property type="component" value="Unassembled WGS sequence"/>
</dbReference>
<comment type="caution">
    <text evidence="1">The sequence shown here is derived from an EMBL/GenBank/DDBJ whole genome shotgun (WGS) entry which is preliminary data.</text>
</comment>
<sequence>MGLGVPALLSPGPGGRCEVTRIVRQLCGGDAILEETIQKKVPKTFFPKASPPKATERFRLTFNIPERTAENLFLYRTKFFVKHMLASPLYANCAVGKPWEMVGSVSEQLIDELLATCARDVQLRDVVQQLYQAETK</sequence>
<evidence type="ECO:0000313" key="1">
    <source>
        <dbReference type="EMBL" id="KAL0839158.1"/>
    </source>
</evidence>